<accession>A0AAE1TRU2</accession>
<dbReference type="AlphaFoldDB" id="A0AAE1TRU2"/>
<evidence type="ECO:0000256" key="1">
    <source>
        <dbReference type="SAM" id="MobiDB-lite"/>
    </source>
</evidence>
<keyword evidence="3" id="KW-1185">Reference proteome</keyword>
<sequence>MIGHVWFRSTAPKLFPQTDRVDRNTEPSTFPSHYLRGTVRGGMETLPVLLSPTSDPQTSRPPFEWTKALTLQVILLNPNEKSKAYDEMSQYTLLSHLGSHISVL</sequence>
<gene>
    <name evidence="2" type="ORF">Pmani_031595</name>
</gene>
<evidence type="ECO:0000313" key="3">
    <source>
        <dbReference type="Proteomes" id="UP001292094"/>
    </source>
</evidence>
<dbReference type="Proteomes" id="UP001292094">
    <property type="component" value="Unassembled WGS sequence"/>
</dbReference>
<organism evidence="2 3">
    <name type="scientific">Petrolisthes manimaculis</name>
    <dbReference type="NCBI Taxonomy" id="1843537"/>
    <lineage>
        <taxon>Eukaryota</taxon>
        <taxon>Metazoa</taxon>
        <taxon>Ecdysozoa</taxon>
        <taxon>Arthropoda</taxon>
        <taxon>Crustacea</taxon>
        <taxon>Multicrustacea</taxon>
        <taxon>Malacostraca</taxon>
        <taxon>Eumalacostraca</taxon>
        <taxon>Eucarida</taxon>
        <taxon>Decapoda</taxon>
        <taxon>Pleocyemata</taxon>
        <taxon>Anomura</taxon>
        <taxon>Galatheoidea</taxon>
        <taxon>Porcellanidae</taxon>
        <taxon>Petrolisthes</taxon>
    </lineage>
</organism>
<name>A0AAE1TRU2_9EUCA</name>
<evidence type="ECO:0000313" key="2">
    <source>
        <dbReference type="EMBL" id="KAK4295863.1"/>
    </source>
</evidence>
<dbReference type="EMBL" id="JAWZYT010003979">
    <property type="protein sequence ID" value="KAK4295863.1"/>
    <property type="molecule type" value="Genomic_DNA"/>
</dbReference>
<reference evidence="2" key="1">
    <citation type="submission" date="2023-11" db="EMBL/GenBank/DDBJ databases">
        <title>Genome assemblies of two species of porcelain crab, Petrolisthes cinctipes and Petrolisthes manimaculis (Anomura: Porcellanidae).</title>
        <authorList>
            <person name="Angst P."/>
        </authorList>
    </citation>
    <scope>NUCLEOTIDE SEQUENCE</scope>
    <source>
        <strain evidence="2">PB745_02</strain>
        <tissue evidence="2">Gill</tissue>
    </source>
</reference>
<comment type="caution">
    <text evidence="2">The sequence shown here is derived from an EMBL/GenBank/DDBJ whole genome shotgun (WGS) entry which is preliminary data.</text>
</comment>
<protein>
    <submittedName>
        <fullName evidence="2">Uncharacterized protein</fullName>
    </submittedName>
</protein>
<proteinExistence type="predicted"/>
<feature type="region of interest" description="Disordered" evidence="1">
    <location>
        <begin position="17"/>
        <end position="36"/>
    </location>
</feature>